<dbReference type="GO" id="GO:0004605">
    <property type="term" value="F:phosphatidate cytidylyltransferase activity"/>
    <property type="evidence" value="ECO:0007669"/>
    <property type="project" value="UniProtKB-EC"/>
</dbReference>
<evidence type="ECO:0000256" key="4">
    <source>
        <dbReference type="ARBA" id="ARBA00022692"/>
    </source>
</evidence>
<feature type="transmembrane region" description="Helical" evidence="8">
    <location>
        <begin position="154"/>
        <end position="176"/>
    </location>
</feature>
<dbReference type="GO" id="GO:0009273">
    <property type="term" value="P:peptidoglycan-based cell wall biogenesis"/>
    <property type="evidence" value="ECO:0007669"/>
    <property type="project" value="TreeGrafter"/>
</dbReference>
<feature type="transmembrane region" description="Helical" evidence="8">
    <location>
        <begin position="252"/>
        <end position="272"/>
    </location>
</feature>
<dbReference type="UniPathway" id="UPA00557">
    <property type="reaction ID" value="UER00614"/>
</dbReference>
<dbReference type="RefSeq" id="WP_112747793.1">
    <property type="nucleotide sequence ID" value="NZ_QMFY01000007.1"/>
</dbReference>
<keyword evidence="4 7" id="KW-0812">Transmembrane</keyword>
<comment type="subcellular location">
    <subcellularLocation>
        <location evidence="1">Membrane</location>
        <topology evidence="1">Multi-pass membrane protein</topology>
    </subcellularLocation>
</comment>
<protein>
    <recommendedName>
        <fullName evidence="7">Phosphatidate cytidylyltransferase</fullName>
        <ecNumber evidence="7">2.7.7.41</ecNumber>
    </recommendedName>
</protein>
<comment type="similarity">
    <text evidence="2 7">Belongs to the CDS family.</text>
</comment>
<evidence type="ECO:0000256" key="8">
    <source>
        <dbReference type="SAM" id="Phobius"/>
    </source>
</evidence>
<accession>A0A364Y1H0</accession>
<keyword evidence="5 8" id="KW-1133">Transmembrane helix</keyword>
<feature type="transmembrane region" description="Helical" evidence="8">
    <location>
        <begin position="55"/>
        <end position="80"/>
    </location>
</feature>
<comment type="catalytic activity">
    <reaction evidence="7">
        <text>a 1,2-diacyl-sn-glycero-3-phosphate + CTP + H(+) = a CDP-1,2-diacyl-sn-glycerol + diphosphate</text>
        <dbReference type="Rhea" id="RHEA:16229"/>
        <dbReference type="ChEBI" id="CHEBI:15378"/>
        <dbReference type="ChEBI" id="CHEBI:33019"/>
        <dbReference type="ChEBI" id="CHEBI:37563"/>
        <dbReference type="ChEBI" id="CHEBI:58332"/>
        <dbReference type="ChEBI" id="CHEBI:58608"/>
        <dbReference type="EC" id="2.7.7.41"/>
    </reaction>
</comment>
<dbReference type="GO" id="GO:0005886">
    <property type="term" value="C:plasma membrane"/>
    <property type="evidence" value="ECO:0007669"/>
    <property type="project" value="TreeGrafter"/>
</dbReference>
<evidence type="ECO:0000256" key="2">
    <source>
        <dbReference type="ARBA" id="ARBA00010185"/>
    </source>
</evidence>
<dbReference type="Pfam" id="PF01148">
    <property type="entry name" value="CTP_transf_1"/>
    <property type="match status" value="1"/>
</dbReference>
<dbReference type="AlphaFoldDB" id="A0A364Y1H0"/>
<evidence type="ECO:0000313" key="10">
    <source>
        <dbReference type="Proteomes" id="UP000251889"/>
    </source>
</evidence>
<dbReference type="PANTHER" id="PTHR43535">
    <property type="entry name" value="PHOSPHATIDATE CYTIDYLYLTRANSFERASE"/>
    <property type="match status" value="1"/>
</dbReference>
<comment type="pathway">
    <text evidence="7">Phospholipid metabolism; CDP-diacylglycerol biosynthesis; CDP-diacylglycerol from sn-glycerol 3-phosphate: step 3/3.</text>
</comment>
<dbReference type="OrthoDB" id="9799199at2"/>
<name>A0A364Y1H0_9BACT</name>
<feature type="transmembrane region" description="Helical" evidence="8">
    <location>
        <begin position="228"/>
        <end position="246"/>
    </location>
</feature>
<keyword evidence="6 8" id="KW-0472">Membrane</keyword>
<feature type="transmembrane region" description="Helical" evidence="8">
    <location>
        <begin position="124"/>
        <end position="142"/>
    </location>
</feature>
<evidence type="ECO:0000313" key="9">
    <source>
        <dbReference type="EMBL" id="RAW00451.1"/>
    </source>
</evidence>
<keyword evidence="10" id="KW-1185">Reference proteome</keyword>
<dbReference type="EMBL" id="QMFY01000007">
    <property type="protein sequence ID" value="RAW00451.1"/>
    <property type="molecule type" value="Genomic_DNA"/>
</dbReference>
<proteinExistence type="inferred from homology"/>
<sequence length="321" mass="36053">MKNIFHMDFMENKDLMILVYVILGILLFATLLFYIVGKLKPQAKLGELKARTKSWWVMATLVLGATLINTTACYIAIALLSFVAFRELYSVLGFRESDRRAIFWAYVAIPIQYYLAYIKWYGAYIIFIPIVMFLFLQLRLVLKGNTTGIIKSMASLQWMLMLTVFGISHMAYLLSLPNLPNYDAGGRGLLLFLVFLTEINDVMQFTWGKLLGKHKIIPKVSPNKTWEGFIGGVISTTIIGYFLGFLTPLSVVQVVCVSFVLSCAGFFGDIVMSSVKRDIGIKDMGASIPGHGGVLDRIDSLAYTAPVFFHLVYYLAYPSVC</sequence>
<reference evidence="9 10" key="1">
    <citation type="submission" date="2018-06" db="EMBL/GenBank/DDBJ databases">
        <title>Chryseolinea flavus sp. nov., a member of the phylum Bacteroidetes isolated from soil.</title>
        <authorList>
            <person name="Li Y."/>
            <person name="Wang J."/>
        </authorList>
    </citation>
    <scope>NUCLEOTIDE SEQUENCE [LARGE SCALE GENOMIC DNA]</scope>
    <source>
        <strain evidence="9 10">SDU1-6</strain>
    </source>
</reference>
<keyword evidence="3 7" id="KW-0808">Transferase</keyword>
<gene>
    <name evidence="9" type="ORF">DQQ10_15065</name>
</gene>
<dbReference type="Proteomes" id="UP000251889">
    <property type="component" value="Unassembled WGS sequence"/>
</dbReference>
<feature type="transmembrane region" description="Helical" evidence="8">
    <location>
        <begin position="15"/>
        <end position="35"/>
    </location>
</feature>
<evidence type="ECO:0000256" key="3">
    <source>
        <dbReference type="ARBA" id="ARBA00022679"/>
    </source>
</evidence>
<evidence type="ECO:0000256" key="5">
    <source>
        <dbReference type="ARBA" id="ARBA00022989"/>
    </source>
</evidence>
<comment type="caution">
    <text evidence="9">The sequence shown here is derived from an EMBL/GenBank/DDBJ whole genome shotgun (WGS) entry which is preliminary data.</text>
</comment>
<organism evidence="9 10">
    <name type="scientific">Pseudochryseolinea flava</name>
    <dbReference type="NCBI Taxonomy" id="2059302"/>
    <lineage>
        <taxon>Bacteria</taxon>
        <taxon>Pseudomonadati</taxon>
        <taxon>Bacteroidota</taxon>
        <taxon>Cytophagia</taxon>
        <taxon>Cytophagales</taxon>
        <taxon>Fulvivirgaceae</taxon>
        <taxon>Pseudochryseolinea</taxon>
    </lineage>
</organism>
<dbReference type="PROSITE" id="PS01315">
    <property type="entry name" value="CDS"/>
    <property type="match status" value="1"/>
</dbReference>
<evidence type="ECO:0000256" key="6">
    <source>
        <dbReference type="ARBA" id="ARBA00023136"/>
    </source>
</evidence>
<dbReference type="PANTHER" id="PTHR43535:SF1">
    <property type="entry name" value="PHOSPHATIDATE CYTIDYLYLTRANSFERASE"/>
    <property type="match status" value="1"/>
</dbReference>
<evidence type="ECO:0000256" key="1">
    <source>
        <dbReference type="ARBA" id="ARBA00004141"/>
    </source>
</evidence>
<keyword evidence="7 9" id="KW-0548">Nucleotidyltransferase</keyword>
<dbReference type="InterPro" id="IPR000374">
    <property type="entry name" value="PC_trans"/>
</dbReference>
<evidence type="ECO:0000256" key="7">
    <source>
        <dbReference type="RuleBase" id="RU003938"/>
    </source>
</evidence>
<dbReference type="GO" id="GO:0016024">
    <property type="term" value="P:CDP-diacylglycerol biosynthetic process"/>
    <property type="evidence" value="ECO:0007669"/>
    <property type="project" value="UniProtKB-UniPathway"/>
</dbReference>
<dbReference type="EC" id="2.7.7.41" evidence="7"/>
<feature type="transmembrane region" description="Helical" evidence="8">
    <location>
        <begin position="188"/>
        <end position="207"/>
    </location>
</feature>